<dbReference type="InterPro" id="IPR001881">
    <property type="entry name" value="EGF-like_Ca-bd_dom"/>
</dbReference>
<accession>A0A0N8ETC4</accession>
<evidence type="ECO:0000259" key="29">
    <source>
        <dbReference type="PROSITE" id="PS50240"/>
    </source>
</evidence>
<dbReference type="GO" id="GO:0005615">
    <property type="term" value="C:extracellular space"/>
    <property type="evidence" value="ECO:0007669"/>
    <property type="project" value="TreeGrafter"/>
</dbReference>
<keyword evidence="6 31" id="KW-0645">Protease</keyword>
<evidence type="ECO:0000256" key="3">
    <source>
        <dbReference type="ARBA" id="ARBA00022536"/>
    </source>
</evidence>
<keyword evidence="2" id="KW-0964">Secreted</keyword>
<evidence type="ECO:0000256" key="23">
    <source>
        <dbReference type="ARBA" id="ARBA00081005"/>
    </source>
</evidence>
<dbReference type="FunFam" id="2.40.10.10:FF:000089">
    <property type="entry name" value="Mannan-binding lectin serine protease 2"/>
    <property type="match status" value="1"/>
</dbReference>
<keyword evidence="13" id="KW-0106">Calcium</keyword>
<dbReference type="InterPro" id="IPR001314">
    <property type="entry name" value="Peptidase_S1A"/>
</dbReference>
<evidence type="ECO:0000256" key="13">
    <source>
        <dbReference type="ARBA" id="ARBA00022837"/>
    </source>
</evidence>
<dbReference type="FunFam" id="2.60.120.290:FF:000012">
    <property type="entry name" value="mannan-binding lectin serine protease 1 isoform X1"/>
    <property type="match status" value="1"/>
</dbReference>
<dbReference type="PROSITE" id="PS00010">
    <property type="entry name" value="ASX_HYDROXYL"/>
    <property type="match status" value="1"/>
</dbReference>
<evidence type="ECO:0000256" key="20">
    <source>
        <dbReference type="ARBA" id="ARBA00065853"/>
    </source>
</evidence>
<evidence type="ECO:0000256" key="25">
    <source>
        <dbReference type="PROSITE-ProRule" id="PRU00059"/>
    </source>
</evidence>
<dbReference type="InterPro" id="IPR000436">
    <property type="entry name" value="Sushi_SCR_CCP_dom"/>
</dbReference>
<comment type="catalytic activity">
    <reaction evidence="18">
        <text>Selective cleavage after Arg-223 in complement component C2 (-Ser-Leu-Gly-Arg-|-Lys-Ile-Gln-Ile) and after Arg-76 in complement component C4 (-Gly-Leu-Gln-Arg-|-Ala-Leu-Glu-Ile).</text>
        <dbReference type="EC" id="3.4.21.104"/>
    </reaction>
</comment>
<evidence type="ECO:0000259" key="28">
    <source>
        <dbReference type="PROSITE" id="PS01180"/>
    </source>
</evidence>
<evidence type="ECO:0000256" key="10">
    <source>
        <dbReference type="ARBA" id="ARBA00022801"/>
    </source>
</evidence>
<feature type="region of interest" description="Disordered" evidence="27">
    <location>
        <begin position="105"/>
        <end position="131"/>
    </location>
</feature>
<dbReference type="InterPro" id="IPR033116">
    <property type="entry name" value="TRYPSIN_SER"/>
</dbReference>
<evidence type="ECO:0000256" key="24">
    <source>
        <dbReference type="ARBA" id="ARBA00083740"/>
    </source>
</evidence>
<keyword evidence="10" id="KW-0378">Hydrolase</keyword>
<evidence type="ECO:0000256" key="22">
    <source>
        <dbReference type="ARBA" id="ARBA00069913"/>
    </source>
</evidence>
<evidence type="ECO:0000256" key="4">
    <source>
        <dbReference type="ARBA" id="ARBA00022588"/>
    </source>
</evidence>
<protein>
    <recommendedName>
        <fullName evidence="22">Mannan-binding lectin serine protease 2</fullName>
        <ecNumber evidence="21">3.4.21.104</ecNumber>
    </recommendedName>
    <alternativeName>
        <fullName evidence="24">MBL-associated serine protease 2</fullName>
    </alternativeName>
    <alternativeName>
        <fullName evidence="23">Mannose-binding protein-associated serine protease 2</fullName>
    </alternativeName>
</protein>
<dbReference type="FunFam" id="2.10.70.10:FF:000016">
    <property type="entry name" value="Mannan-binding lectin serine protease 1"/>
    <property type="match status" value="1"/>
</dbReference>
<evidence type="ECO:0000256" key="7">
    <source>
        <dbReference type="ARBA" id="ARBA00022723"/>
    </source>
</evidence>
<dbReference type="GO" id="GO:0004252">
    <property type="term" value="F:serine-type endopeptidase activity"/>
    <property type="evidence" value="ECO:0007669"/>
    <property type="project" value="InterPro"/>
</dbReference>
<dbReference type="SMART" id="SM00042">
    <property type="entry name" value="CUB"/>
    <property type="match status" value="2"/>
</dbReference>
<feature type="domain" description="Sushi" evidence="30">
    <location>
        <begin position="515"/>
        <end position="583"/>
    </location>
</feature>
<dbReference type="SUPFAM" id="SSF50494">
    <property type="entry name" value="Trypsin-like serine proteases"/>
    <property type="match status" value="1"/>
</dbReference>
<dbReference type="PROSITE" id="PS50923">
    <property type="entry name" value="SUSHI"/>
    <property type="match status" value="2"/>
</dbReference>
<keyword evidence="17" id="KW-0379">Hydroxylation</keyword>
<comment type="subunit">
    <text evidence="20">Homodimer; disulfide-linked. Binds MBL2. Isoform 2 binds to MASP1. Binds SERPING1.</text>
</comment>
<dbReference type="SMART" id="SM00179">
    <property type="entry name" value="EGF_CA"/>
    <property type="match status" value="1"/>
</dbReference>
<dbReference type="Pfam" id="PF00431">
    <property type="entry name" value="CUB"/>
    <property type="match status" value="2"/>
</dbReference>
<dbReference type="CDD" id="cd00041">
    <property type="entry name" value="CUB"/>
    <property type="match status" value="2"/>
</dbReference>
<dbReference type="InterPro" id="IPR000859">
    <property type="entry name" value="CUB_dom"/>
</dbReference>
<dbReference type="SUPFAM" id="SSF49854">
    <property type="entry name" value="Spermadhesin, CUB domain"/>
    <property type="match status" value="2"/>
</dbReference>
<dbReference type="GO" id="GO:0005509">
    <property type="term" value="F:calcium ion binding"/>
    <property type="evidence" value="ECO:0007669"/>
    <property type="project" value="InterPro"/>
</dbReference>
<dbReference type="Pfam" id="PF07645">
    <property type="entry name" value="EGF_CA"/>
    <property type="match status" value="1"/>
</dbReference>
<dbReference type="Gene3D" id="2.10.25.10">
    <property type="entry name" value="Laminin"/>
    <property type="match status" value="1"/>
</dbReference>
<dbReference type="InterPro" id="IPR000152">
    <property type="entry name" value="EGF-type_Asp/Asn_hydroxyl_site"/>
</dbReference>
<feature type="domain" description="Sushi" evidence="30">
    <location>
        <begin position="449"/>
        <end position="514"/>
    </location>
</feature>
<evidence type="ECO:0000256" key="11">
    <source>
        <dbReference type="ARBA" id="ARBA00022813"/>
    </source>
</evidence>
<keyword evidence="12" id="KW-0720">Serine protease</keyword>
<feature type="domain" description="CUB" evidence="28">
    <location>
        <begin position="169"/>
        <end position="288"/>
    </location>
</feature>
<keyword evidence="14" id="KW-0391">Immunity</keyword>
<dbReference type="Gene3D" id="2.60.120.290">
    <property type="entry name" value="Spermadhesin, CUB domain"/>
    <property type="match status" value="2"/>
</dbReference>
<dbReference type="GO" id="GO:0006958">
    <property type="term" value="P:complement activation, classical pathway"/>
    <property type="evidence" value="ECO:0007669"/>
    <property type="project" value="UniProtKB-KW"/>
</dbReference>
<evidence type="ECO:0000256" key="16">
    <source>
        <dbReference type="ARBA" id="ARBA00023157"/>
    </source>
</evidence>
<gene>
    <name evidence="31" type="primary">MASP2</name>
</gene>
<organism evidence="31">
    <name type="scientific">Heterocephalus glaber</name>
    <name type="common">Naked mole rat</name>
    <dbReference type="NCBI Taxonomy" id="10181"/>
    <lineage>
        <taxon>Eukaryota</taxon>
        <taxon>Metazoa</taxon>
        <taxon>Chordata</taxon>
        <taxon>Craniata</taxon>
        <taxon>Vertebrata</taxon>
        <taxon>Euteleostomi</taxon>
        <taxon>Mammalia</taxon>
        <taxon>Eutheria</taxon>
        <taxon>Euarchontoglires</taxon>
        <taxon>Glires</taxon>
        <taxon>Rodentia</taxon>
        <taxon>Hystricomorpha</taxon>
        <taxon>Bathyergidae</taxon>
        <taxon>Heterocephalus</taxon>
    </lineage>
</organism>
<dbReference type="FunFam" id="2.10.25.10:FF:000059">
    <property type="entry name" value="Mannan-binding lectin serine protease 1"/>
    <property type="match status" value="1"/>
</dbReference>
<keyword evidence="16 25" id="KW-1015">Disulfide bond</keyword>
<evidence type="ECO:0000256" key="5">
    <source>
        <dbReference type="ARBA" id="ARBA00022659"/>
    </source>
</evidence>
<dbReference type="Gene3D" id="2.40.10.10">
    <property type="entry name" value="Trypsin-like serine proteases"/>
    <property type="match status" value="2"/>
</dbReference>
<dbReference type="PROSITE" id="PS01186">
    <property type="entry name" value="EGF_2"/>
    <property type="match status" value="1"/>
</dbReference>
<dbReference type="SMART" id="SM00181">
    <property type="entry name" value="EGF"/>
    <property type="match status" value="1"/>
</dbReference>
<dbReference type="CDD" id="cd00033">
    <property type="entry name" value="CCP"/>
    <property type="match status" value="2"/>
</dbReference>
<keyword evidence="9" id="KW-0677">Repeat</keyword>
<dbReference type="PRINTS" id="PR00722">
    <property type="entry name" value="CHYMOTRYPSIN"/>
</dbReference>
<keyword evidence="4" id="KW-0399">Innate immunity</keyword>
<dbReference type="PANTHER" id="PTHR24255">
    <property type="entry name" value="COMPLEMENT COMPONENT 1, S SUBCOMPONENT-RELATED"/>
    <property type="match status" value="1"/>
</dbReference>
<evidence type="ECO:0000256" key="26">
    <source>
        <dbReference type="PROSITE-ProRule" id="PRU00302"/>
    </source>
</evidence>
<keyword evidence="8" id="KW-0732">Signal</keyword>
<dbReference type="CDD" id="cd00054">
    <property type="entry name" value="EGF_CA"/>
    <property type="match status" value="1"/>
</dbReference>
<comment type="caution">
    <text evidence="26">Lacks conserved residue(s) required for the propagation of feature annotation.</text>
</comment>
<evidence type="ECO:0000256" key="12">
    <source>
        <dbReference type="ARBA" id="ARBA00022825"/>
    </source>
</evidence>
<dbReference type="InterPro" id="IPR049883">
    <property type="entry name" value="NOTCH1_EGF-like"/>
</dbReference>
<dbReference type="PROSITE" id="PS01180">
    <property type="entry name" value="CUB"/>
    <property type="match status" value="2"/>
</dbReference>
<evidence type="ECO:0000256" key="21">
    <source>
        <dbReference type="ARBA" id="ARBA00066636"/>
    </source>
</evidence>
<evidence type="ECO:0000256" key="9">
    <source>
        <dbReference type="ARBA" id="ARBA00022737"/>
    </source>
</evidence>
<dbReference type="AlphaFoldDB" id="A0A0N8ETC4"/>
<dbReference type="InterPro" id="IPR009003">
    <property type="entry name" value="Peptidase_S1_PA"/>
</dbReference>
<dbReference type="Gene3D" id="2.10.70.10">
    <property type="entry name" value="Complement Module, domain 1"/>
    <property type="match status" value="2"/>
</dbReference>
<dbReference type="EMBL" id="GEBF01004771">
    <property type="protein sequence ID" value="JAN98861.1"/>
    <property type="molecule type" value="Transcribed_RNA"/>
</dbReference>
<keyword evidence="7" id="KW-0479">Metal-binding</keyword>
<evidence type="ECO:0000256" key="17">
    <source>
        <dbReference type="ARBA" id="ARBA00023278"/>
    </source>
</evidence>
<dbReference type="GO" id="GO:0006508">
    <property type="term" value="P:proteolysis"/>
    <property type="evidence" value="ECO:0007669"/>
    <property type="project" value="UniProtKB-KW"/>
</dbReference>
<keyword evidence="15" id="KW-0180">Complement pathway</keyword>
<dbReference type="PANTHER" id="PTHR24255:SF10">
    <property type="entry name" value="MANNAN-BINDING LECTIN SERINE PROTEASE 2"/>
    <property type="match status" value="1"/>
</dbReference>
<evidence type="ECO:0000256" key="2">
    <source>
        <dbReference type="ARBA" id="ARBA00022525"/>
    </source>
</evidence>
<feature type="disulfide bond" evidence="25">
    <location>
        <begin position="335"/>
        <end position="362"/>
    </location>
</feature>
<dbReference type="FunFam" id="2.60.120.290:FF:000006">
    <property type="entry name" value="Mannan-binding lectin serine protease 1"/>
    <property type="match status" value="1"/>
</dbReference>
<feature type="domain" description="CUB" evidence="28">
    <location>
        <begin position="335"/>
        <end position="447"/>
    </location>
</feature>
<evidence type="ECO:0000259" key="30">
    <source>
        <dbReference type="PROSITE" id="PS50923"/>
    </source>
</evidence>
<dbReference type="SMART" id="SM00032">
    <property type="entry name" value="CCP"/>
    <property type="match status" value="2"/>
</dbReference>
<dbReference type="CDD" id="cd00190">
    <property type="entry name" value="Tryp_SPc"/>
    <property type="match status" value="1"/>
</dbReference>
<evidence type="ECO:0000256" key="6">
    <source>
        <dbReference type="ARBA" id="ARBA00022670"/>
    </source>
</evidence>
<comment type="function">
    <text evidence="19">Serum protease that plays an important role in the activation of the complement system via mannose-binding lectin. After activation by auto-catalytic cleavage it cleaves C2 and C4, leading to their activation and to the formation of C3 convertase.</text>
</comment>
<dbReference type="InterPro" id="IPR043504">
    <property type="entry name" value="Peptidase_S1_PA_chymotrypsin"/>
</dbReference>
<dbReference type="EC" id="3.4.21.104" evidence="21"/>
<dbReference type="FunFam" id="2.10.70.10:FF:000084">
    <property type="entry name" value="Mannan-binding lectin serine protease 2"/>
    <property type="match status" value="1"/>
</dbReference>
<dbReference type="InterPro" id="IPR018097">
    <property type="entry name" value="EGF_Ca-bd_CS"/>
</dbReference>
<comment type="subcellular location">
    <subcellularLocation>
        <location evidence="1">Secreted</location>
    </subcellularLocation>
</comment>
<evidence type="ECO:0000256" key="15">
    <source>
        <dbReference type="ARBA" id="ARBA00022875"/>
    </source>
</evidence>
<dbReference type="PROSITE" id="PS00135">
    <property type="entry name" value="TRYPSIN_SER"/>
    <property type="match status" value="1"/>
</dbReference>
<keyword evidence="3" id="KW-0245">EGF-like domain</keyword>
<evidence type="ECO:0000256" key="1">
    <source>
        <dbReference type="ARBA" id="ARBA00004613"/>
    </source>
</evidence>
<dbReference type="InterPro" id="IPR000742">
    <property type="entry name" value="EGF"/>
</dbReference>
<evidence type="ECO:0000256" key="8">
    <source>
        <dbReference type="ARBA" id="ARBA00022729"/>
    </source>
</evidence>
<dbReference type="InterPro" id="IPR035976">
    <property type="entry name" value="Sushi/SCR/CCP_sf"/>
</dbReference>
<evidence type="ECO:0000313" key="31">
    <source>
        <dbReference type="EMBL" id="JAN98861.1"/>
    </source>
</evidence>
<dbReference type="PROSITE" id="PS50240">
    <property type="entry name" value="TRYPSIN_DOM"/>
    <property type="match status" value="1"/>
</dbReference>
<evidence type="ECO:0000256" key="19">
    <source>
        <dbReference type="ARBA" id="ARBA00057864"/>
    </source>
</evidence>
<dbReference type="InterPro" id="IPR001254">
    <property type="entry name" value="Trypsin_dom"/>
</dbReference>
<dbReference type="GO" id="GO:0001867">
    <property type="term" value="P:complement activation, lectin pathway"/>
    <property type="evidence" value="ECO:0007669"/>
    <property type="project" value="TreeGrafter"/>
</dbReference>
<reference evidence="31" key="1">
    <citation type="submission" date="2015-10" db="EMBL/GenBank/DDBJ databases">
        <title>FRAMA: From RNA-seq data to annotated mRNA assemblies.</title>
        <authorList>
            <person name="Bens M."/>
            <person name="Sahm A."/>
            <person name="Jahn N."/>
            <person name="Morhart M."/>
            <person name="Holtze S."/>
            <person name="Hildebrandt T.B."/>
            <person name="Platzer M."/>
            <person name="Szafranski K."/>
        </authorList>
    </citation>
    <scope>NUCLEOTIDE SEQUENCE</scope>
    <source>
        <tissue evidence="31">Liver</tissue>
    </source>
</reference>
<feature type="domain" description="Peptidase S1" evidence="29">
    <location>
        <begin position="596"/>
        <end position="835"/>
    </location>
</feature>
<dbReference type="Pfam" id="PF00089">
    <property type="entry name" value="Trypsin"/>
    <property type="match status" value="1"/>
</dbReference>
<proteinExistence type="predicted"/>
<dbReference type="InterPro" id="IPR035914">
    <property type="entry name" value="Sperma_CUB_dom_sf"/>
</dbReference>
<sequence length="837" mass="92183">MDSIGLLNSVLFFSFSCTHKRTWGQDKFTQGQKTLYGRAAPAALCWWHLHWDPHCPHHQGTQVHLDRAGHCHGGAWRSRLRLQAVTTPLQLLVLGAPALPGSGQAEVLGSIPRTGAGPGPDKQGKGEEPAQSCTATGRLAMRWTAVPMASPRGLLILLGLLWGSVAATSGLRWPEPVFGRLASPGFPGEYPNLQEQRWALAAPPGYRLRLYFTHFDLELSYLCEYDFVKLSSGTKVLATLCGWESTDTERVPSNDTFYSPGPSLDVTFRSDYSNEKPFTGFEAFYAAEDINECEVSPGETPPCDHHCHNYLGSFYCSCRVGYVLHENKRTCSALCSDQVFTARSGELSSPEYPRPYPKLSSCTYHIRLEEGFSVILDFVGPFDVESHPESQCPYDSLQIHTGKGKYGPLCGETSPHRIETKSNTVTITFVTDDSGDHTGWKMHYTSTAQPCPNPMAPPNGRISPVQDKYILRDSFSIFCDVGHELLHASLPLKSFVAVCQKDGSWDRPVPECSIVDCGPPDDVPNGQVEYITGPDMTTYKAVIQYSCRDTFYTMKSNDGKYVCEADGFWTSSKGENSLPVCEPACGLSTRTTHGRIYGGQNAKLGEFPWQVLLLGQTIGAGALLHDNWILTAAHAVYREKDHAPSLDIRMGALQRLSPHYTQAWAEAVFIHEGYTHGAGFDNDIALIKLKNKVVINSNIMPICLPRKAAESLMRTNDIGTASGWGLTQRGFLARNLMFVDLPIVDHQKCTAVYEKQHYPGGRVTANMLCAGLEAGGKDSCRGDSGGALVFLDNETQRWFVGGIVSWGSIKCGAADQYGVYTKVINYIPWIENIINNF</sequence>
<keyword evidence="11" id="KW-0068">Autocatalytic cleavage</keyword>
<name>A0A0N8ETC4_HETGA</name>
<dbReference type="SUPFAM" id="SSF57196">
    <property type="entry name" value="EGF/Laminin"/>
    <property type="match status" value="1"/>
</dbReference>
<dbReference type="SUPFAM" id="SSF57535">
    <property type="entry name" value="Complement control module/SCR domain"/>
    <property type="match status" value="2"/>
</dbReference>
<dbReference type="SMART" id="SM00020">
    <property type="entry name" value="Tryp_SPc"/>
    <property type="match status" value="1"/>
</dbReference>
<dbReference type="Pfam" id="PF00084">
    <property type="entry name" value="Sushi"/>
    <property type="match status" value="2"/>
</dbReference>
<keyword evidence="5 26" id="KW-0768">Sushi</keyword>
<evidence type="ECO:0000256" key="27">
    <source>
        <dbReference type="SAM" id="MobiDB-lite"/>
    </source>
</evidence>
<dbReference type="PROSITE" id="PS01187">
    <property type="entry name" value="EGF_CA"/>
    <property type="match status" value="1"/>
</dbReference>
<evidence type="ECO:0000256" key="14">
    <source>
        <dbReference type="ARBA" id="ARBA00022859"/>
    </source>
</evidence>
<evidence type="ECO:0000256" key="18">
    <source>
        <dbReference type="ARBA" id="ARBA00052771"/>
    </source>
</evidence>